<dbReference type="PATRIC" id="fig|44574.3.peg.469"/>
<dbReference type="RefSeq" id="WP_046848951.1">
    <property type="nucleotide sequence ID" value="NZ_CBDIPD010000178.1"/>
</dbReference>
<organism evidence="1 3">
    <name type="scientific">Nitrosomonas communis</name>
    <dbReference type="NCBI Taxonomy" id="44574"/>
    <lineage>
        <taxon>Bacteria</taxon>
        <taxon>Pseudomonadati</taxon>
        <taxon>Pseudomonadota</taxon>
        <taxon>Betaproteobacteria</taxon>
        <taxon>Nitrosomonadales</taxon>
        <taxon>Nitrosomonadaceae</taxon>
        <taxon>Nitrosomonas</taxon>
    </lineage>
</organism>
<dbReference type="AlphaFoldDB" id="A0A0F7KDM4"/>
<evidence type="ECO:0000313" key="4">
    <source>
        <dbReference type="Proteomes" id="UP000324176"/>
    </source>
</evidence>
<evidence type="ECO:0000313" key="1">
    <source>
        <dbReference type="EMBL" id="AKH36849.1"/>
    </source>
</evidence>
<gene>
    <name evidence="1" type="ORF">AAW31_01975</name>
    <name evidence="2" type="ORF">BCL69_10459</name>
</gene>
<protein>
    <submittedName>
        <fullName evidence="1">Uncharacterized protein</fullName>
    </submittedName>
</protein>
<accession>A0A0F7KDM4</accession>
<dbReference type="KEGG" id="nco:AAW31_01975"/>
<dbReference type="Proteomes" id="UP000324176">
    <property type="component" value="Unassembled WGS sequence"/>
</dbReference>
<dbReference type="EMBL" id="CP011451">
    <property type="protein sequence ID" value="AKH36849.1"/>
    <property type="molecule type" value="Genomic_DNA"/>
</dbReference>
<reference evidence="2 4" key="3">
    <citation type="submission" date="2019-07" db="EMBL/GenBank/DDBJ databases">
        <title>Active sludge and wastewater microbial communities from Klosterneuburg, Austria.</title>
        <authorList>
            <person name="Wagner M."/>
        </authorList>
    </citation>
    <scope>NUCLEOTIDE SEQUENCE [LARGE SCALE GENOMIC DNA]</scope>
    <source>
        <strain evidence="2 4">Nm2</strain>
    </source>
</reference>
<evidence type="ECO:0000313" key="3">
    <source>
        <dbReference type="Proteomes" id="UP000034156"/>
    </source>
</evidence>
<evidence type="ECO:0000313" key="2">
    <source>
        <dbReference type="EMBL" id="TYP82740.1"/>
    </source>
</evidence>
<sequence>MTPFIPLQIKTDFVGFTLPDYGYWLRCLHIIFDIEMELILLPNSQESIRFGIAAGHWNDCQFANLLVREICQVDDVLRFQIRWIGIK</sequence>
<dbReference type="EMBL" id="VNHT01000045">
    <property type="protein sequence ID" value="TYP82740.1"/>
    <property type="molecule type" value="Genomic_DNA"/>
</dbReference>
<reference evidence="1 3" key="2">
    <citation type="journal article" date="2016" name="Genome Announc.">
        <title>Genome Sequence of Nitrosomonas communis Strain Nm2, a Mesophilic Ammonia-Oxidizing Bacterium Isolated from Mediterranean Soil.</title>
        <authorList>
            <person name="Kozlowski J.A."/>
            <person name="Kits K.D."/>
            <person name="Stein L.Y."/>
        </authorList>
    </citation>
    <scope>NUCLEOTIDE SEQUENCE [LARGE SCALE GENOMIC DNA]</scope>
    <source>
        <strain evidence="1 3">Nm2</strain>
    </source>
</reference>
<keyword evidence="3" id="KW-1185">Reference proteome</keyword>
<dbReference type="Proteomes" id="UP000034156">
    <property type="component" value="Chromosome"/>
</dbReference>
<proteinExistence type="predicted"/>
<name>A0A0F7KDM4_9PROT</name>
<reference evidence="3" key="1">
    <citation type="submission" date="2015-05" db="EMBL/GenBank/DDBJ databases">
        <title>Draft genome of Nitrosomonas communis strain Nm2.</title>
        <authorList>
            <person name="Kozlowski J.A."/>
            <person name="Kits K.D."/>
            <person name="Stein L.Y."/>
        </authorList>
    </citation>
    <scope>NUCLEOTIDE SEQUENCE [LARGE SCALE GENOMIC DNA]</scope>
    <source>
        <strain evidence="3">Nm2</strain>
    </source>
</reference>